<reference evidence="1" key="1">
    <citation type="submission" date="2018-11" db="EMBL/GenBank/DDBJ databases">
        <authorList>
            <consortium name="Pathogen Informatics"/>
        </authorList>
    </citation>
    <scope>NUCLEOTIDE SEQUENCE</scope>
</reference>
<evidence type="ECO:0000313" key="2">
    <source>
        <dbReference type="Proteomes" id="UP000784294"/>
    </source>
</evidence>
<protein>
    <submittedName>
        <fullName evidence="1">Uncharacterized protein</fullName>
    </submittedName>
</protein>
<dbReference type="AlphaFoldDB" id="A0A3S4ZRP9"/>
<evidence type="ECO:0000313" key="1">
    <source>
        <dbReference type="EMBL" id="VEL10259.1"/>
    </source>
</evidence>
<dbReference type="EMBL" id="CAAALY010008493">
    <property type="protein sequence ID" value="VEL10259.1"/>
    <property type="molecule type" value="Genomic_DNA"/>
</dbReference>
<organism evidence="1 2">
    <name type="scientific">Protopolystoma xenopodis</name>
    <dbReference type="NCBI Taxonomy" id="117903"/>
    <lineage>
        <taxon>Eukaryota</taxon>
        <taxon>Metazoa</taxon>
        <taxon>Spiralia</taxon>
        <taxon>Lophotrochozoa</taxon>
        <taxon>Platyhelminthes</taxon>
        <taxon>Monogenea</taxon>
        <taxon>Polyopisthocotylea</taxon>
        <taxon>Polystomatidea</taxon>
        <taxon>Polystomatidae</taxon>
        <taxon>Protopolystoma</taxon>
    </lineage>
</organism>
<sequence length="118" mass="13074">MILKVIICSEEFCHTTDESLASFHRNRGGLPGRHLQQKCSINSNRELIKRDPSASSGGIKCSVYSSNIFTRNFNVIGFCQQTEMAAVDNLSASRARQETGQECNSRLGFKVKMEDAGL</sequence>
<dbReference type="Proteomes" id="UP000784294">
    <property type="component" value="Unassembled WGS sequence"/>
</dbReference>
<accession>A0A3S4ZRP9</accession>
<keyword evidence="2" id="KW-1185">Reference proteome</keyword>
<comment type="caution">
    <text evidence="1">The sequence shown here is derived from an EMBL/GenBank/DDBJ whole genome shotgun (WGS) entry which is preliminary data.</text>
</comment>
<proteinExistence type="predicted"/>
<name>A0A3S4ZRP9_9PLAT</name>
<gene>
    <name evidence="1" type="ORF">PXEA_LOCUS3699</name>
</gene>